<sequence>MAGKKNKDRKASKPKKGFFRKLFGGKGDSDEVANSTEPINIDDKKSRKGFFSSFNSPKPQNPKKSTRKGSKKDSKKSASKVKSKAAKKSEFPQRKGKKPKFKKIPREKIPRKIGTKKRGTNKYYPGKVSYKYTSTEEIWVEFLGRQTDVNDFGDNARIILDETDK</sequence>
<reference evidence="2" key="1">
    <citation type="submission" date="2021-01" db="EMBL/GenBank/DDBJ databases">
        <authorList>
            <person name="Corre E."/>
            <person name="Pelletier E."/>
            <person name="Niang G."/>
            <person name="Scheremetjew M."/>
            <person name="Finn R."/>
            <person name="Kale V."/>
            <person name="Holt S."/>
            <person name="Cochrane G."/>
            <person name="Meng A."/>
            <person name="Brown T."/>
            <person name="Cohen L."/>
        </authorList>
    </citation>
    <scope>NUCLEOTIDE SEQUENCE</scope>
    <source>
        <strain evidence="2">GSBS06</strain>
    </source>
</reference>
<feature type="compositionally biased region" description="Basic residues" evidence="1">
    <location>
        <begin position="94"/>
        <end position="103"/>
    </location>
</feature>
<feature type="compositionally biased region" description="Basic residues" evidence="1">
    <location>
        <begin position="111"/>
        <end position="120"/>
    </location>
</feature>
<feature type="compositionally biased region" description="Basic residues" evidence="1">
    <location>
        <begin position="77"/>
        <end position="86"/>
    </location>
</feature>
<organism evidence="2">
    <name type="scientific">Aplanochytrium stocchinoi</name>
    <dbReference type="NCBI Taxonomy" id="215587"/>
    <lineage>
        <taxon>Eukaryota</taxon>
        <taxon>Sar</taxon>
        <taxon>Stramenopiles</taxon>
        <taxon>Bigyra</taxon>
        <taxon>Labyrinthulomycetes</taxon>
        <taxon>Thraustochytrida</taxon>
        <taxon>Thraustochytriidae</taxon>
        <taxon>Aplanochytrium</taxon>
    </lineage>
</organism>
<dbReference type="AlphaFoldDB" id="A0A7S3LSP3"/>
<evidence type="ECO:0000256" key="1">
    <source>
        <dbReference type="SAM" id="MobiDB-lite"/>
    </source>
</evidence>
<protein>
    <submittedName>
        <fullName evidence="2">Uncharacterized protein</fullName>
    </submittedName>
</protein>
<accession>A0A7S3LSP3</accession>
<proteinExistence type="predicted"/>
<evidence type="ECO:0000313" key="2">
    <source>
        <dbReference type="EMBL" id="CAE0437004.1"/>
    </source>
</evidence>
<feature type="compositionally biased region" description="Basic residues" evidence="1">
    <location>
        <begin position="1"/>
        <end position="19"/>
    </location>
</feature>
<feature type="region of interest" description="Disordered" evidence="1">
    <location>
        <begin position="1"/>
        <end position="126"/>
    </location>
</feature>
<name>A0A7S3LSP3_9STRA</name>
<dbReference type="EMBL" id="HBIN01009731">
    <property type="protein sequence ID" value="CAE0437004.1"/>
    <property type="molecule type" value="Transcribed_RNA"/>
</dbReference>
<gene>
    <name evidence="2" type="ORF">ASTO00021_LOCUS7250</name>
</gene>